<feature type="region of interest" description="Disordered" evidence="3">
    <location>
        <begin position="1"/>
        <end position="23"/>
    </location>
</feature>
<evidence type="ECO:0000313" key="5">
    <source>
        <dbReference type="EMBL" id="NDK91886.1"/>
    </source>
</evidence>
<name>A0A7K3LUW8_9ACTN</name>
<feature type="DNA-binding region" description="H-T-H motif" evidence="2">
    <location>
        <begin position="45"/>
        <end position="64"/>
    </location>
</feature>
<dbReference type="SUPFAM" id="SSF48498">
    <property type="entry name" value="Tetracyclin repressor-like, C-terminal domain"/>
    <property type="match status" value="1"/>
</dbReference>
<protein>
    <submittedName>
        <fullName evidence="5">TetR/AcrR family transcriptional regulator</fullName>
    </submittedName>
</protein>
<proteinExistence type="predicted"/>
<dbReference type="Pfam" id="PF19344">
    <property type="entry name" value="TetR_C_32"/>
    <property type="match status" value="1"/>
</dbReference>
<dbReference type="EMBL" id="JAADZU010000088">
    <property type="protein sequence ID" value="NDK91886.1"/>
    <property type="molecule type" value="Genomic_DNA"/>
</dbReference>
<dbReference type="GO" id="GO:0003700">
    <property type="term" value="F:DNA-binding transcription factor activity"/>
    <property type="evidence" value="ECO:0007669"/>
    <property type="project" value="TreeGrafter"/>
</dbReference>
<dbReference type="Proteomes" id="UP000466307">
    <property type="component" value="Unassembled WGS sequence"/>
</dbReference>
<evidence type="ECO:0000256" key="1">
    <source>
        <dbReference type="ARBA" id="ARBA00023125"/>
    </source>
</evidence>
<comment type="caution">
    <text evidence="5">The sequence shown here is derived from an EMBL/GenBank/DDBJ whole genome shotgun (WGS) entry which is preliminary data.</text>
</comment>
<dbReference type="PANTHER" id="PTHR30055">
    <property type="entry name" value="HTH-TYPE TRANSCRIPTIONAL REGULATOR RUTR"/>
    <property type="match status" value="1"/>
</dbReference>
<sequence>MPEEMSLRRGRGRPPGPPVDPARRREELLDAAERAIRVSGRPDVGLADIASAAGLTRSAVYAVFSDRSAVMEALARRHADIILRRLAAIVNGVTDPAEQTRAAIDILARWFDDEPALARALTGRLDRPAATDDGLIVGTVADILRDGFIRRGGDPASAEPWAHALVGAVATTVGWWAQTRTMSREQIVDHLFLLVWAGFSGVGRPLP</sequence>
<evidence type="ECO:0000259" key="4">
    <source>
        <dbReference type="PROSITE" id="PS50977"/>
    </source>
</evidence>
<dbReference type="RefSeq" id="WP_059036898.1">
    <property type="nucleotide sequence ID" value="NZ_JAADZU010000088.1"/>
</dbReference>
<feature type="domain" description="HTH tetR-type" evidence="4">
    <location>
        <begin position="22"/>
        <end position="82"/>
    </location>
</feature>
<keyword evidence="6" id="KW-1185">Reference proteome</keyword>
<dbReference type="InterPro" id="IPR045823">
    <property type="entry name" value="TetR_C_32"/>
</dbReference>
<gene>
    <name evidence="5" type="ORF">GYA93_20275</name>
</gene>
<dbReference type="InterPro" id="IPR001647">
    <property type="entry name" value="HTH_TetR"/>
</dbReference>
<evidence type="ECO:0000256" key="3">
    <source>
        <dbReference type="SAM" id="MobiDB-lite"/>
    </source>
</evidence>
<dbReference type="InterPro" id="IPR036271">
    <property type="entry name" value="Tet_transcr_reg_TetR-rel_C_sf"/>
</dbReference>
<dbReference type="InterPro" id="IPR050109">
    <property type="entry name" value="HTH-type_TetR-like_transc_reg"/>
</dbReference>
<dbReference type="PROSITE" id="PS50977">
    <property type="entry name" value="HTH_TETR_2"/>
    <property type="match status" value="1"/>
</dbReference>
<evidence type="ECO:0000313" key="6">
    <source>
        <dbReference type="Proteomes" id="UP000466307"/>
    </source>
</evidence>
<reference evidence="5 6" key="1">
    <citation type="submission" date="2020-01" db="EMBL/GenBank/DDBJ databases">
        <title>Investigation of new actinobacteria for the biodesulphurisation of diesel fuel.</title>
        <authorList>
            <person name="Athi Narayanan S.M."/>
        </authorList>
    </citation>
    <scope>NUCLEOTIDE SEQUENCE [LARGE SCALE GENOMIC DNA]</scope>
    <source>
        <strain evidence="5 6">213E</strain>
    </source>
</reference>
<organism evidence="5 6">
    <name type="scientific">Gordonia desulfuricans</name>
    <dbReference type="NCBI Taxonomy" id="89051"/>
    <lineage>
        <taxon>Bacteria</taxon>
        <taxon>Bacillati</taxon>
        <taxon>Actinomycetota</taxon>
        <taxon>Actinomycetes</taxon>
        <taxon>Mycobacteriales</taxon>
        <taxon>Gordoniaceae</taxon>
        <taxon>Gordonia</taxon>
    </lineage>
</organism>
<dbReference type="PANTHER" id="PTHR30055:SF227">
    <property type="entry name" value="TRANSCRIPTIONAL REGULATORY PROTEIN (PROBABLY TETR-FAMILY)-RELATED"/>
    <property type="match status" value="1"/>
</dbReference>
<evidence type="ECO:0000256" key="2">
    <source>
        <dbReference type="PROSITE-ProRule" id="PRU00335"/>
    </source>
</evidence>
<dbReference type="AlphaFoldDB" id="A0A7K3LUW8"/>
<dbReference type="InterPro" id="IPR009057">
    <property type="entry name" value="Homeodomain-like_sf"/>
</dbReference>
<dbReference type="SUPFAM" id="SSF46689">
    <property type="entry name" value="Homeodomain-like"/>
    <property type="match status" value="1"/>
</dbReference>
<dbReference type="Pfam" id="PF00440">
    <property type="entry name" value="TetR_N"/>
    <property type="match status" value="1"/>
</dbReference>
<accession>A0A7K3LUW8</accession>
<keyword evidence="1 2" id="KW-0238">DNA-binding</keyword>
<dbReference type="Gene3D" id="1.10.357.10">
    <property type="entry name" value="Tetracycline Repressor, domain 2"/>
    <property type="match status" value="1"/>
</dbReference>
<dbReference type="GO" id="GO:0000976">
    <property type="term" value="F:transcription cis-regulatory region binding"/>
    <property type="evidence" value="ECO:0007669"/>
    <property type="project" value="TreeGrafter"/>
</dbReference>